<accession>A0ABY7ZV92</accession>
<evidence type="ECO:0000313" key="1">
    <source>
        <dbReference type="EMBL" id="WDZ86977.1"/>
    </source>
</evidence>
<keyword evidence="2" id="KW-1185">Reference proteome</keyword>
<reference evidence="1 2" key="1">
    <citation type="submission" date="2023-02" db="EMBL/GenBank/DDBJ databases">
        <authorList>
            <person name="Mo P."/>
        </authorList>
    </citation>
    <scope>NUCLEOTIDE SEQUENCE [LARGE SCALE GENOMIC DNA]</scope>
    <source>
        <strain evidence="1 2">HUAS 3</strain>
    </source>
</reference>
<dbReference type="RefSeq" id="WP_275033851.1">
    <property type="nucleotide sequence ID" value="NZ_CP118615.1"/>
</dbReference>
<protein>
    <submittedName>
        <fullName evidence="1">Uncharacterized protein</fullName>
    </submittedName>
</protein>
<dbReference type="EMBL" id="CP118615">
    <property type="protein sequence ID" value="WDZ86977.1"/>
    <property type="molecule type" value="Genomic_DNA"/>
</dbReference>
<organism evidence="1 2">
    <name type="scientific">Micromonospora cathayae</name>
    <dbReference type="NCBI Taxonomy" id="3028804"/>
    <lineage>
        <taxon>Bacteria</taxon>
        <taxon>Bacillati</taxon>
        <taxon>Actinomycetota</taxon>
        <taxon>Actinomycetes</taxon>
        <taxon>Micromonosporales</taxon>
        <taxon>Micromonosporaceae</taxon>
        <taxon>Micromonospora</taxon>
    </lineage>
</organism>
<dbReference type="Proteomes" id="UP001219605">
    <property type="component" value="Chromosome"/>
</dbReference>
<proteinExistence type="predicted"/>
<sequence>MNPTPGLVLPGYYRYYGTPVKLVETPEGGIRGWKVSMDHGGWEKANGIIDEILFARGGEIYSHSPEEFVQVVEGYRAHYLTGEGPIFALYETVNAIAAAEERERRYLTAKEIALLDGIRRKTFVMFEEQLQRQGDPGADPSVGQAQG</sequence>
<gene>
    <name evidence="1" type="ORF">PVK37_11530</name>
</gene>
<evidence type="ECO:0000313" key="2">
    <source>
        <dbReference type="Proteomes" id="UP001219605"/>
    </source>
</evidence>
<name>A0ABY7ZV92_9ACTN</name>